<feature type="region of interest" description="Disordered" evidence="1">
    <location>
        <begin position="225"/>
        <end position="291"/>
    </location>
</feature>
<name>A0A4P9W0Y6_9FUNG</name>
<gene>
    <name evidence="3" type="ORF">BDK51DRAFT_26150</name>
</gene>
<dbReference type="OrthoDB" id="2367685at2759"/>
<proteinExistence type="predicted"/>
<keyword evidence="4" id="KW-1185">Reference proteome</keyword>
<dbReference type="EMBL" id="ML000919">
    <property type="protein sequence ID" value="RKO83716.1"/>
    <property type="molecule type" value="Genomic_DNA"/>
</dbReference>
<dbReference type="AlphaFoldDB" id="A0A4P9W0Y6"/>
<feature type="domain" description="WW" evidence="2">
    <location>
        <begin position="4"/>
        <end position="38"/>
    </location>
</feature>
<accession>A0A4P9W0Y6</accession>
<protein>
    <recommendedName>
        <fullName evidence="2">WW domain-containing protein</fullName>
    </recommendedName>
</protein>
<feature type="region of interest" description="Disordered" evidence="1">
    <location>
        <begin position="335"/>
        <end position="358"/>
    </location>
</feature>
<dbReference type="Proteomes" id="UP000269721">
    <property type="component" value="Unassembled WGS sequence"/>
</dbReference>
<dbReference type="InterPro" id="IPR001202">
    <property type="entry name" value="WW_dom"/>
</dbReference>
<sequence length="409" mass="45145">MDSTSLPAPWSQLWSDRDQKFYLAKTSTGFTTFEDPRGAAPAYTPFPTVAETTVAVTPPPPPPASSCDKKSDASTLSSSWSVPRHPLPPIPTSSFKERSSQSYLHPTPIAGSTSSNSPSPCQSPSNYFRPSSLPSPHSSSCPKLSCMHPIPTAGPSSSDQLLQIAGNPSHGTAPAQLCRDMSISGIGVLLHVKADAKIAKLEAKHARNMEKVEAKVMWKAVKAIRKQEKRETKEIRRQEKNEWKDVRREEKRERKEIRRKEKKERKDFEREEKRDSKEMRREEKKERREMRTAGQVKLLVAVGPQLNPGCGKGVLRVLLTLRTAQRLLKASNENWKKGRSHVAHSKTAASTPPARQKPEQAAAHSTLAIIQLIDPPSSQHPTLGCYGIKNSVAHDNETGTSAGQKTPLA</sequence>
<feature type="region of interest" description="Disordered" evidence="1">
    <location>
        <begin position="51"/>
        <end position="142"/>
    </location>
</feature>
<evidence type="ECO:0000256" key="1">
    <source>
        <dbReference type="SAM" id="MobiDB-lite"/>
    </source>
</evidence>
<evidence type="ECO:0000313" key="4">
    <source>
        <dbReference type="Proteomes" id="UP000269721"/>
    </source>
</evidence>
<feature type="compositionally biased region" description="Low complexity" evidence="1">
    <location>
        <begin position="112"/>
        <end position="142"/>
    </location>
</feature>
<evidence type="ECO:0000313" key="3">
    <source>
        <dbReference type="EMBL" id="RKO83716.1"/>
    </source>
</evidence>
<evidence type="ECO:0000259" key="2">
    <source>
        <dbReference type="PROSITE" id="PS50020"/>
    </source>
</evidence>
<reference evidence="4" key="1">
    <citation type="journal article" date="2018" name="Nat. Microbiol.">
        <title>Leveraging single-cell genomics to expand the fungal tree of life.</title>
        <authorList>
            <person name="Ahrendt S.R."/>
            <person name="Quandt C.A."/>
            <person name="Ciobanu D."/>
            <person name="Clum A."/>
            <person name="Salamov A."/>
            <person name="Andreopoulos B."/>
            <person name="Cheng J.F."/>
            <person name="Woyke T."/>
            <person name="Pelin A."/>
            <person name="Henrissat B."/>
            <person name="Reynolds N.K."/>
            <person name="Benny G.L."/>
            <person name="Smith M.E."/>
            <person name="James T.Y."/>
            <person name="Grigoriev I.V."/>
        </authorList>
    </citation>
    <scope>NUCLEOTIDE SEQUENCE [LARGE SCALE GENOMIC DNA]</scope>
</reference>
<organism evidence="3 4">
    <name type="scientific">Blyttiomyces helicus</name>
    <dbReference type="NCBI Taxonomy" id="388810"/>
    <lineage>
        <taxon>Eukaryota</taxon>
        <taxon>Fungi</taxon>
        <taxon>Fungi incertae sedis</taxon>
        <taxon>Chytridiomycota</taxon>
        <taxon>Chytridiomycota incertae sedis</taxon>
        <taxon>Chytridiomycetes</taxon>
        <taxon>Chytridiomycetes incertae sedis</taxon>
        <taxon>Blyttiomyces</taxon>
    </lineage>
</organism>
<dbReference type="PROSITE" id="PS50020">
    <property type="entry name" value="WW_DOMAIN_2"/>
    <property type="match status" value="1"/>
</dbReference>